<sequence length="257" mass="28816">MFETVALDHYPVGITVILFAVGVVLLCQAIVRRFISNETLRKAHEVGGYYLTLVGTIYGILLGLVVFDAMSKFQAAERTVNSEAKSLLAVYSLSDQFPGVQEPIKGLVREYVKGVITVEWPLMQRGEISHKSHDVMLSLIRLIRTIEPKTQNQQSIYASLLAETNACWESRLDRNKVSNFGVPTAEWVVLLIGATIVIAFTFFFTIESHGIHLAMRAMVTLLIAMSLYLVLLFGAPFSGDLRVSDRPFRFVEQIVFR</sequence>
<organism evidence="2">
    <name type="scientific">freshwater sediment metagenome</name>
    <dbReference type="NCBI Taxonomy" id="556182"/>
    <lineage>
        <taxon>unclassified sequences</taxon>
        <taxon>metagenomes</taxon>
        <taxon>ecological metagenomes</taxon>
    </lineage>
</organism>
<feature type="transmembrane region" description="Helical" evidence="1">
    <location>
        <begin position="187"/>
        <end position="206"/>
    </location>
</feature>
<keyword evidence="1" id="KW-0812">Transmembrane</keyword>
<dbReference type="Pfam" id="PF14023">
    <property type="entry name" value="Bestrophin-like"/>
    <property type="match status" value="1"/>
</dbReference>
<feature type="transmembrane region" description="Helical" evidence="1">
    <location>
        <begin position="218"/>
        <end position="237"/>
    </location>
</feature>
<feature type="transmembrane region" description="Helical" evidence="1">
    <location>
        <begin position="47"/>
        <end position="67"/>
    </location>
</feature>
<proteinExistence type="predicted"/>
<dbReference type="EMBL" id="OY288114">
    <property type="protein sequence ID" value="CAJ0855083.1"/>
    <property type="molecule type" value="Genomic_DNA"/>
</dbReference>
<evidence type="ECO:0000256" key="1">
    <source>
        <dbReference type="SAM" id="Phobius"/>
    </source>
</evidence>
<keyword evidence="1" id="KW-0472">Membrane</keyword>
<dbReference type="AlphaFoldDB" id="A0AA48LXJ1"/>
<reference evidence="2" key="1">
    <citation type="submission" date="2023-07" db="EMBL/GenBank/DDBJ databases">
        <authorList>
            <person name="Pelsma A.J. K."/>
        </authorList>
    </citation>
    <scope>NUCLEOTIDE SEQUENCE</scope>
</reference>
<accession>A0AA48LXJ1</accession>
<gene>
    <name evidence="2" type="ORF">AMST5_00800</name>
</gene>
<keyword evidence="1" id="KW-1133">Transmembrane helix</keyword>
<evidence type="ECO:0000313" key="2">
    <source>
        <dbReference type="EMBL" id="CAJ0855083.1"/>
    </source>
</evidence>
<feature type="transmembrane region" description="Helical" evidence="1">
    <location>
        <begin position="12"/>
        <end position="35"/>
    </location>
</feature>
<dbReference type="InterPro" id="IPR025333">
    <property type="entry name" value="DUF4239"/>
</dbReference>
<protein>
    <recommendedName>
        <fullName evidence="3">DUF4239 domain-containing protein</fullName>
    </recommendedName>
</protein>
<evidence type="ECO:0008006" key="3">
    <source>
        <dbReference type="Google" id="ProtNLM"/>
    </source>
</evidence>
<name>A0AA48LXJ1_9ZZZZ</name>